<keyword evidence="3" id="KW-1185">Reference proteome</keyword>
<evidence type="ECO:0000313" key="2">
    <source>
        <dbReference type="EMBL" id="KAJ1137742.1"/>
    </source>
</evidence>
<protein>
    <submittedName>
        <fullName evidence="2">Uncharacterized protein</fullName>
    </submittedName>
</protein>
<sequence>MDRMHDRPSLSHHPLYPPPVALGGTTSTLTGLRGLGPTLPAQGCVKSTRLHWDRGECGRRPRAKMAAPWARSGGPGGL</sequence>
<feature type="region of interest" description="Disordered" evidence="1">
    <location>
        <begin position="59"/>
        <end position="78"/>
    </location>
</feature>
<evidence type="ECO:0000313" key="3">
    <source>
        <dbReference type="Proteomes" id="UP001066276"/>
    </source>
</evidence>
<dbReference type="AlphaFoldDB" id="A0AAV7QB15"/>
<name>A0AAV7QB15_PLEWA</name>
<comment type="caution">
    <text evidence="2">The sequence shown here is derived from an EMBL/GenBank/DDBJ whole genome shotgun (WGS) entry which is preliminary data.</text>
</comment>
<evidence type="ECO:0000256" key="1">
    <source>
        <dbReference type="SAM" id="MobiDB-lite"/>
    </source>
</evidence>
<dbReference type="Proteomes" id="UP001066276">
    <property type="component" value="Chromosome 6"/>
</dbReference>
<proteinExistence type="predicted"/>
<organism evidence="2 3">
    <name type="scientific">Pleurodeles waltl</name>
    <name type="common">Iberian ribbed newt</name>
    <dbReference type="NCBI Taxonomy" id="8319"/>
    <lineage>
        <taxon>Eukaryota</taxon>
        <taxon>Metazoa</taxon>
        <taxon>Chordata</taxon>
        <taxon>Craniata</taxon>
        <taxon>Vertebrata</taxon>
        <taxon>Euteleostomi</taxon>
        <taxon>Amphibia</taxon>
        <taxon>Batrachia</taxon>
        <taxon>Caudata</taxon>
        <taxon>Salamandroidea</taxon>
        <taxon>Salamandridae</taxon>
        <taxon>Pleurodelinae</taxon>
        <taxon>Pleurodeles</taxon>
    </lineage>
</organism>
<gene>
    <name evidence="2" type="ORF">NDU88_004139</name>
</gene>
<feature type="region of interest" description="Disordered" evidence="1">
    <location>
        <begin position="1"/>
        <end position="22"/>
    </location>
</feature>
<dbReference type="EMBL" id="JANPWB010000010">
    <property type="protein sequence ID" value="KAJ1137742.1"/>
    <property type="molecule type" value="Genomic_DNA"/>
</dbReference>
<accession>A0AAV7QB15</accession>
<reference evidence="2" key="1">
    <citation type="journal article" date="2022" name="bioRxiv">
        <title>Sequencing and chromosome-scale assembly of the giantPleurodeles waltlgenome.</title>
        <authorList>
            <person name="Brown T."/>
            <person name="Elewa A."/>
            <person name="Iarovenko S."/>
            <person name="Subramanian E."/>
            <person name="Araus A.J."/>
            <person name="Petzold A."/>
            <person name="Susuki M."/>
            <person name="Suzuki K.-i.T."/>
            <person name="Hayashi T."/>
            <person name="Toyoda A."/>
            <person name="Oliveira C."/>
            <person name="Osipova E."/>
            <person name="Leigh N.D."/>
            <person name="Simon A."/>
            <person name="Yun M.H."/>
        </authorList>
    </citation>
    <scope>NUCLEOTIDE SEQUENCE</scope>
    <source>
        <strain evidence="2">20211129_DDA</strain>
        <tissue evidence="2">Liver</tissue>
    </source>
</reference>